<evidence type="ECO:0000259" key="1">
    <source>
        <dbReference type="Pfam" id="PF07739"/>
    </source>
</evidence>
<dbReference type="Pfam" id="PF07739">
    <property type="entry name" value="TipAS"/>
    <property type="match status" value="1"/>
</dbReference>
<accession>A0A6J6G8M7</accession>
<dbReference type="InterPro" id="IPR012925">
    <property type="entry name" value="TipAS_dom"/>
</dbReference>
<feature type="domain" description="TipAS antibiotic-recognition" evidence="1">
    <location>
        <begin position="12"/>
        <end position="127"/>
    </location>
</feature>
<dbReference type="InterPro" id="IPR036244">
    <property type="entry name" value="TipA-like_antibiotic-bd"/>
</dbReference>
<proteinExistence type="predicted"/>
<dbReference type="AlphaFoldDB" id="A0A6J6G8M7"/>
<evidence type="ECO:0000313" key="2">
    <source>
        <dbReference type="EMBL" id="CAB4595544.1"/>
    </source>
</evidence>
<organism evidence="2">
    <name type="scientific">freshwater metagenome</name>
    <dbReference type="NCBI Taxonomy" id="449393"/>
    <lineage>
        <taxon>unclassified sequences</taxon>
        <taxon>metagenomes</taxon>
        <taxon>ecological metagenomes</taxon>
    </lineage>
</organism>
<dbReference type="EMBL" id="CAEZUE010000093">
    <property type="protein sequence ID" value="CAB4595544.1"/>
    <property type="molecule type" value="Genomic_DNA"/>
</dbReference>
<reference evidence="2" key="1">
    <citation type="submission" date="2020-05" db="EMBL/GenBank/DDBJ databases">
        <authorList>
            <person name="Chiriac C."/>
            <person name="Salcher M."/>
            <person name="Ghai R."/>
            <person name="Kavagutti S V."/>
        </authorList>
    </citation>
    <scope>NUCLEOTIDE SEQUENCE</scope>
</reference>
<name>A0A6J6G8M7_9ZZZZ</name>
<dbReference type="Gene3D" id="1.10.490.50">
    <property type="entry name" value="Antibiotic binding domain of TipA-like multidrug resistance regulators"/>
    <property type="match status" value="1"/>
</dbReference>
<gene>
    <name evidence="2" type="ORF">UFOPK1788_00767</name>
</gene>
<sequence>MSALESFDHEQYRDEVVDQWGQEAWSRGQSWWKNLGELGQKSFLAEGSALRSGYASALSAGHTPDSEPVVELVERHRVWITQAWGGTAPTAEQFRGLADMYVADERFARHYGGPENATFVRDAIHAWTSRTTNS</sequence>
<protein>
    <submittedName>
        <fullName evidence="2">Unannotated protein</fullName>
    </submittedName>
</protein>
<dbReference type="SUPFAM" id="SSF89082">
    <property type="entry name" value="Antibiotic binding domain of TipA-like multidrug resistance regulators"/>
    <property type="match status" value="1"/>
</dbReference>